<gene>
    <name evidence="1" type="ORF">HPB47_000706</name>
</gene>
<sequence>MAADEADDYTGMNILTTVPIFPTKVCGVSLARTEVNSLVPEQLYISRCHGEDELSVPLVSECLGHIWRTLTDDGGGHLWTPLPESVGTRGPARAVGGAGTASTVGDRPR</sequence>
<accession>A0AC60PSK7</accession>
<dbReference type="Proteomes" id="UP000805193">
    <property type="component" value="Unassembled WGS sequence"/>
</dbReference>
<name>A0AC60PSK7_IXOPE</name>
<keyword evidence="2" id="KW-1185">Reference proteome</keyword>
<proteinExistence type="predicted"/>
<comment type="caution">
    <text evidence="1">The sequence shown here is derived from an EMBL/GenBank/DDBJ whole genome shotgun (WGS) entry which is preliminary data.</text>
</comment>
<organism evidence="1 2">
    <name type="scientific">Ixodes persulcatus</name>
    <name type="common">Taiga tick</name>
    <dbReference type="NCBI Taxonomy" id="34615"/>
    <lineage>
        <taxon>Eukaryota</taxon>
        <taxon>Metazoa</taxon>
        <taxon>Ecdysozoa</taxon>
        <taxon>Arthropoda</taxon>
        <taxon>Chelicerata</taxon>
        <taxon>Arachnida</taxon>
        <taxon>Acari</taxon>
        <taxon>Parasitiformes</taxon>
        <taxon>Ixodida</taxon>
        <taxon>Ixodoidea</taxon>
        <taxon>Ixodidae</taxon>
        <taxon>Ixodinae</taxon>
        <taxon>Ixodes</taxon>
    </lineage>
</organism>
<evidence type="ECO:0000313" key="2">
    <source>
        <dbReference type="Proteomes" id="UP000805193"/>
    </source>
</evidence>
<reference evidence="1 2" key="1">
    <citation type="journal article" date="2020" name="Cell">
        <title>Large-Scale Comparative Analyses of Tick Genomes Elucidate Their Genetic Diversity and Vector Capacities.</title>
        <authorList>
            <consortium name="Tick Genome and Microbiome Consortium (TIGMIC)"/>
            <person name="Jia N."/>
            <person name="Wang J."/>
            <person name="Shi W."/>
            <person name="Du L."/>
            <person name="Sun Y."/>
            <person name="Zhan W."/>
            <person name="Jiang J.F."/>
            <person name="Wang Q."/>
            <person name="Zhang B."/>
            <person name="Ji P."/>
            <person name="Bell-Sakyi L."/>
            <person name="Cui X.M."/>
            <person name="Yuan T.T."/>
            <person name="Jiang B.G."/>
            <person name="Yang W.F."/>
            <person name="Lam T.T."/>
            <person name="Chang Q.C."/>
            <person name="Ding S.J."/>
            <person name="Wang X.J."/>
            <person name="Zhu J.G."/>
            <person name="Ruan X.D."/>
            <person name="Zhao L."/>
            <person name="Wei J.T."/>
            <person name="Ye R.Z."/>
            <person name="Que T.C."/>
            <person name="Du C.H."/>
            <person name="Zhou Y.H."/>
            <person name="Cheng J.X."/>
            <person name="Dai P.F."/>
            <person name="Guo W.B."/>
            <person name="Han X.H."/>
            <person name="Huang E.J."/>
            <person name="Li L.F."/>
            <person name="Wei W."/>
            <person name="Gao Y.C."/>
            <person name="Liu J.Z."/>
            <person name="Shao H.Z."/>
            <person name="Wang X."/>
            <person name="Wang C.C."/>
            <person name="Yang T.C."/>
            <person name="Huo Q.B."/>
            <person name="Li W."/>
            <person name="Chen H.Y."/>
            <person name="Chen S.E."/>
            <person name="Zhou L.G."/>
            <person name="Ni X.B."/>
            <person name="Tian J.H."/>
            <person name="Sheng Y."/>
            <person name="Liu T."/>
            <person name="Pan Y.S."/>
            <person name="Xia L.Y."/>
            <person name="Li J."/>
            <person name="Zhao F."/>
            <person name="Cao W.C."/>
        </authorList>
    </citation>
    <scope>NUCLEOTIDE SEQUENCE [LARGE SCALE GENOMIC DNA]</scope>
    <source>
        <strain evidence="1">Iper-2018</strain>
    </source>
</reference>
<protein>
    <submittedName>
        <fullName evidence="1">Uncharacterized protein</fullName>
    </submittedName>
</protein>
<evidence type="ECO:0000313" key="1">
    <source>
        <dbReference type="EMBL" id="KAG0423526.1"/>
    </source>
</evidence>
<dbReference type="EMBL" id="JABSTQ010010091">
    <property type="protein sequence ID" value="KAG0423526.1"/>
    <property type="molecule type" value="Genomic_DNA"/>
</dbReference>